<protein>
    <submittedName>
        <fullName evidence="1">Uncharacterized protein</fullName>
    </submittedName>
</protein>
<name>C9ZS47_TRYB9</name>
<accession>C9ZS47</accession>
<dbReference type="RefSeq" id="XP_011774466.1">
    <property type="nucleotide sequence ID" value="XM_011776164.1"/>
</dbReference>
<dbReference type="AlphaFoldDB" id="C9ZS47"/>
<reference evidence="2" key="1">
    <citation type="journal article" date="2010" name="PLoS Negl. Trop. Dis.">
        <title>The genome sequence of Trypanosoma brucei gambiense, causative agent of chronic human african trypanosomiasis.</title>
        <authorList>
            <person name="Jackson A.P."/>
            <person name="Sanders M."/>
            <person name="Berry A."/>
            <person name="McQuillan J."/>
            <person name="Aslett M.A."/>
            <person name="Quail M.A."/>
            <person name="Chukualim B."/>
            <person name="Capewell P."/>
            <person name="MacLeod A."/>
            <person name="Melville S.E."/>
            <person name="Gibson W."/>
            <person name="Barry J.D."/>
            <person name="Berriman M."/>
            <person name="Hertz-Fowler C."/>
        </authorList>
    </citation>
    <scope>NUCLEOTIDE SEQUENCE [LARGE SCALE GENOMIC DNA]</scope>
    <source>
        <strain evidence="2">MHOM/CI/86/DAL972</strain>
    </source>
</reference>
<gene>
    <name evidence="1" type="ORF">TbgDal_VII1565</name>
</gene>
<dbReference type="GeneID" id="23862291"/>
<organism evidence="1 2">
    <name type="scientific">Trypanosoma brucei gambiense (strain MHOM/CI/86/DAL972)</name>
    <dbReference type="NCBI Taxonomy" id="679716"/>
    <lineage>
        <taxon>Eukaryota</taxon>
        <taxon>Discoba</taxon>
        <taxon>Euglenozoa</taxon>
        <taxon>Kinetoplastea</taxon>
        <taxon>Metakinetoplastina</taxon>
        <taxon>Trypanosomatida</taxon>
        <taxon>Trypanosomatidae</taxon>
        <taxon>Trypanosoma</taxon>
    </lineage>
</organism>
<proteinExistence type="predicted"/>
<dbReference type="KEGG" id="tbg:TbgDal_VII1565"/>
<dbReference type="Proteomes" id="UP000002316">
    <property type="component" value="Chromosome 7"/>
</dbReference>
<evidence type="ECO:0000313" key="1">
    <source>
        <dbReference type="EMBL" id="CBH12183.1"/>
    </source>
</evidence>
<dbReference type="EMBL" id="FN554970">
    <property type="protein sequence ID" value="CBH12183.1"/>
    <property type="molecule type" value="Genomic_DNA"/>
</dbReference>
<evidence type="ECO:0000313" key="2">
    <source>
        <dbReference type="Proteomes" id="UP000002316"/>
    </source>
</evidence>
<sequence length="128" mass="14571">MVCAFVFLLLFLFSFLHFVFSDLYLFLPVFYLCFGKLDGTRRTFSFFLNGTHACSTGRGIGGGAEGPNNSEGGSPLTHIFLRYKSTSVAPNVWKEEGRGTKVPLITHTHTYIYIYIYIYGHYTYIYCS</sequence>